<organism evidence="2">
    <name type="scientific">Oryza nivara</name>
    <name type="common">Indian wild rice</name>
    <name type="synonym">Oryza sativa f. spontanea</name>
    <dbReference type="NCBI Taxonomy" id="4536"/>
    <lineage>
        <taxon>Eukaryota</taxon>
        <taxon>Viridiplantae</taxon>
        <taxon>Streptophyta</taxon>
        <taxon>Embryophyta</taxon>
        <taxon>Tracheophyta</taxon>
        <taxon>Spermatophyta</taxon>
        <taxon>Magnoliopsida</taxon>
        <taxon>Liliopsida</taxon>
        <taxon>Poales</taxon>
        <taxon>Poaceae</taxon>
        <taxon>BOP clade</taxon>
        <taxon>Oryzoideae</taxon>
        <taxon>Oryzeae</taxon>
        <taxon>Oryzinae</taxon>
        <taxon>Oryza</taxon>
    </lineage>
</organism>
<name>A0A0E0IRA6_ORYNI</name>
<evidence type="ECO:0000256" key="1">
    <source>
        <dbReference type="SAM" id="MobiDB-lite"/>
    </source>
</evidence>
<keyword evidence="3" id="KW-1185">Reference proteome</keyword>
<feature type="compositionally biased region" description="Low complexity" evidence="1">
    <location>
        <begin position="76"/>
        <end position="94"/>
    </location>
</feature>
<dbReference type="Gramene" id="ONIVA10G07270.1">
    <property type="protein sequence ID" value="ONIVA10G07270.1"/>
    <property type="gene ID" value="ONIVA10G07270"/>
</dbReference>
<dbReference type="HOGENOM" id="CLU_1201479_0_0_1"/>
<reference evidence="2" key="2">
    <citation type="submission" date="2018-04" db="EMBL/GenBank/DDBJ databases">
        <title>OnivRS2 (Oryza nivara Reference Sequence Version 2).</title>
        <authorList>
            <person name="Zhang J."/>
            <person name="Kudrna D."/>
            <person name="Lee S."/>
            <person name="Talag J."/>
            <person name="Rajasekar S."/>
            <person name="Welchert J."/>
            <person name="Hsing Y.-I."/>
            <person name="Wing R.A."/>
        </authorList>
    </citation>
    <scope>NUCLEOTIDE SEQUENCE [LARGE SCALE GENOMIC DNA]</scope>
</reference>
<dbReference type="EnsemblPlants" id="ONIVA10G07270.1">
    <property type="protein sequence ID" value="ONIVA10G07270.1"/>
    <property type="gene ID" value="ONIVA10G07270"/>
</dbReference>
<proteinExistence type="predicted"/>
<feature type="compositionally biased region" description="Acidic residues" evidence="1">
    <location>
        <begin position="1"/>
        <end position="13"/>
    </location>
</feature>
<evidence type="ECO:0000313" key="2">
    <source>
        <dbReference type="EnsemblPlants" id="ONIVA10G07270.1"/>
    </source>
</evidence>
<feature type="region of interest" description="Disordered" evidence="1">
    <location>
        <begin position="74"/>
        <end position="108"/>
    </location>
</feature>
<evidence type="ECO:0000313" key="3">
    <source>
        <dbReference type="Proteomes" id="UP000006591"/>
    </source>
</evidence>
<protein>
    <submittedName>
        <fullName evidence="2">Uncharacterized protein</fullName>
    </submittedName>
</protein>
<accession>A0A0E0IRA6</accession>
<reference evidence="2" key="1">
    <citation type="submission" date="2015-04" db="UniProtKB">
        <authorList>
            <consortium name="EnsemblPlants"/>
        </authorList>
    </citation>
    <scope>IDENTIFICATION</scope>
    <source>
        <strain evidence="2">SL10</strain>
    </source>
</reference>
<dbReference type="AlphaFoldDB" id="A0A0E0IRA6"/>
<feature type="region of interest" description="Disordered" evidence="1">
    <location>
        <begin position="1"/>
        <end position="32"/>
    </location>
</feature>
<dbReference type="Proteomes" id="UP000006591">
    <property type="component" value="Chromosome 10"/>
</dbReference>
<sequence>MGEFEDGDPDSGEVSDLHGIAPAVDDPRLPIDDPREHALVFGDPGLDEPRHGGLTAHNLRAIADRASGLDAIGHDTSATSLSSSSTTQRPPTTLAHDRCTPPHRRSHLAATSPGLSLAVAELRQAAASPGPSLAIAKLRQAVAVLSRCCGGRSTCRLLVVAYYSKEMEVGTWNTKLQLIFLQIEGSMRTKHSAAQHKDLMQLPRYTPEWITPQLCRSVLISSRFPATSALS</sequence>